<dbReference type="SUPFAM" id="SSF51126">
    <property type="entry name" value="Pectin lyase-like"/>
    <property type="match status" value="1"/>
</dbReference>
<name>A0A840EQ37_9FLAO</name>
<reference evidence="2 3" key="1">
    <citation type="submission" date="2020-08" db="EMBL/GenBank/DDBJ databases">
        <title>Genomic Encyclopedia of Type Strains, Phase IV (KMG-IV): sequencing the most valuable type-strain genomes for metagenomic binning, comparative biology and taxonomic classification.</title>
        <authorList>
            <person name="Goeker M."/>
        </authorList>
    </citation>
    <scope>NUCLEOTIDE SEQUENCE [LARGE SCALE GENOMIC DNA]</scope>
    <source>
        <strain evidence="2 3">DSM 29568</strain>
    </source>
</reference>
<feature type="region of interest" description="Disordered" evidence="1">
    <location>
        <begin position="466"/>
        <end position="515"/>
    </location>
</feature>
<keyword evidence="3" id="KW-1185">Reference proteome</keyword>
<dbReference type="RefSeq" id="WP_183477458.1">
    <property type="nucleotide sequence ID" value="NZ_JACIFO010000005.1"/>
</dbReference>
<comment type="caution">
    <text evidence="2">The sequence shown here is derived from an EMBL/GenBank/DDBJ whole genome shotgun (WGS) entry which is preliminary data.</text>
</comment>
<dbReference type="EMBL" id="JACIFO010000005">
    <property type="protein sequence ID" value="MBB4119100.1"/>
    <property type="molecule type" value="Genomic_DNA"/>
</dbReference>
<organism evidence="2 3">
    <name type="scientific">Mesonia hippocampi</name>
    <dbReference type="NCBI Taxonomy" id="1628250"/>
    <lineage>
        <taxon>Bacteria</taxon>
        <taxon>Pseudomonadati</taxon>
        <taxon>Bacteroidota</taxon>
        <taxon>Flavobacteriia</taxon>
        <taxon>Flavobacteriales</taxon>
        <taxon>Flavobacteriaceae</taxon>
        <taxon>Mesonia</taxon>
    </lineage>
</organism>
<accession>A0A840EQ37</accession>
<dbReference type="Proteomes" id="UP000553034">
    <property type="component" value="Unassembled WGS sequence"/>
</dbReference>
<dbReference type="AlphaFoldDB" id="A0A840EQ37"/>
<sequence>MKNTILYTICLISIVFWSSCRKDFDTAPSTGNLHFSKDTVYLDTIFSNIGSSTYNLKVYNRSSEDINIPSIKLGKGQQSNYRLNVDGIAGKEFTNVELLAKDSLYIFIETTVDIKAETQQNNFLYTDHIAFDQGALEQKISLVTLVKDAVFLYPEKDENGTKEQLQFGTDEEGNPIYQEGFFLDDTELHFTNQKPYVIYGYAAVPPGKTLQLDAGARVHFHNQSGLIVSNTASLHVNGMPSQDQKLLENEVIFESDRLEPDFSELSGQWETIWLSQGSTNNKINYATIKNATVGILVDATDGSNNPTLEINNTQIYNSSSIGLWAKNSHITSNNLVVGNSGQISLNLSFGGNYTFNNATITNYASNRPSSSYALAIQNILETPDIIYQAPLTQATFNNCIIYGNKNYEFILNQTDETDFNFQFNNCLLRFNDYRNLYTNKALYNFEDETFYNTILRNDDPLFIAPQENNYNIPHESPANGFANPTSATPTDVTGKPRSNQPDAGAYESTNLPEEE</sequence>
<dbReference type="PROSITE" id="PS51257">
    <property type="entry name" value="PROKAR_LIPOPROTEIN"/>
    <property type="match status" value="1"/>
</dbReference>
<proteinExistence type="predicted"/>
<feature type="compositionally biased region" description="Polar residues" evidence="1">
    <location>
        <begin position="482"/>
        <end position="515"/>
    </location>
</feature>
<evidence type="ECO:0000313" key="2">
    <source>
        <dbReference type="EMBL" id="MBB4119100.1"/>
    </source>
</evidence>
<dbReference type="InterPro" id="IPR011050">
    <property type="entry name" value="Pectin_lyase_fold/virulence"/>
</dbReference>
<evidence type="ECO:0000256" key="1">
    <source>
        <dbReference type="SAM" id="MobiDB-lite"/>
    </source>
</evidence>
<evidence type="ECO:0000313" key="3">
    <source>
        <dbReference type="Proteomes" id="UP000553034"/>
    </source>
</evidence>
<gene>
    <name evidence="2" type="ORF">GGR32_001396</name>
</gene>
<protein>
    <recommendedName>
        <fullName evidence="4">Right handed beta helix domain-containing protein</fullName>
    </recommendedName>
</protein>
<evidence type="ECO:0008006" key="4">
    <source>
        <dbReference type="Google" id="ProtNLM"/>
    </source>
</evidence>